<dbReference type="FunFam" id="1.10.10.1440:FF:000001">
    <property type="entry name" value="phosphorylated adapter RNA export protein-like"/>
    <property type="match status" value="1"/>
</dbReference>
<reference evidence="15" key="1">
    <citation type="submission" date="2023-11" db="UniProtKB">
        <authorList>
            <consortium name="WormBaseParasite"/>
        </authorList>
    </citation>
    <scope>IDENTIFICATION</scope>
</reference>
<evidence type="ECO:0000259" key="13">
    <source>
        <dbReference type="Pfam" id="PF10258"/>
    </source>
</evidence>
<dbReference type="GO" id="GO:0005634">
    <property type="term" value="C:nucleus"/>
    <property type="evidence" value="ECO:0007669"/>
    <property type="project" value="UniProtKB-SubCell"/>
</dbReference>
<dbReference type="AlphaFoldDB" id="A0AA85ABY0"/>
<keyword evidence="12" id="KW-0472">Membrane</keyword>
<dbReference type="GO" id="GO:0005737">
    <property type="term" value="C:cytoplasm"/>
    <property type="evidence" value="ECO:0007669"/>
    <property type="project" value="UniProtKB-SubCell"/>
</dbReference>
<organism evidence="14 15">
    <name type="scientific">Schistosoma margrebowiei</name>
    <dbReference type="NCBI Taxonomy" id="48269"/>
    <lineage>
        <taxon>Eukaryota</taxon>
        <taxon>Metazoa</taxon>
        <taxon>Spiralia</taxon>
        <taxon>Lophotrochozoa</taxon>
        <taxon>Platyhelminthes</taxon>
        <taxon>Trematoda</taxon>
        <taxon>Digenea</taxon>
        <taxon>Strigeidida</taxon>
        <taxon>Schistosomatoidea</taxon>
        <taxon>Schistosomatidae</taxon>
        <taxon>Schistosoma</taxon>
    </lineage>
</organism>
<evidence type="ECO:0000256" key="5">
    <source>
        <dbReference type="ARBA" id="ARBA00022448"/>
    </source>
</evidence>
<dbReference type="PANTHER" id="PTHR13135:SF0">
    <property type="entry name" value="PHOSPHORYLATED ADAPTER RNA EXPORT PROTEIN"/>
    <property type="match status" value="1"/>
</dbReference>
<feature type="transmembrane region" description="Helical" evidence="12">
    <location>
        <begin position="307"/>
        <end position="330"/>
    </location>
</feature>
<feature type="compositionally biased region" description="Basic and acidic residues" evidence="11">
    <location>
        <begin position="43"/>
        <end position="56"/>
    </location>
</feature>
<evidence type="ECO:0000256" key="9">
    <source>
        <dbReference type="ARBA" id="ARBA00023242"/>
    </source>
</evidence>
<evidence type="ECO:0000256" key="8">
    <source>
        <dbReference type="ARBA" id="ARBA00022927"/>
    </source>
</evidence>
<keyword evidence="8" id="KW-0653">Protein transport</keyword>
<keyword evidence="12" id="KW-0812">Transmembrane</keyword>
<evidence type="ECO:0000256" key="3">
    <source>
        <dbReference type="ARBA" id="ARBA00006094"/>
    </source>
</evidence>
<feature type="compositionally biased region" description="Acidic residues" evidence="11">
    <location>
        <begin position="673"/>
        <end position="689"/>
    </location>
</feature>
<keyword evidence="7" id="KW-0694">RNA-binding</keyword>
<evidence type="ECO:0000256" key="7">
    <source>
        <dbReference type="ARBA" id="ARBA00022884"/>
    </source>
</evidence>
<evidence type="ECO:0000256" key="11">
    <source>
        <dbReference type="SAM" id="MobiDB-lite"/>
    </source>
</evidence>
<sequence>MDFETKPNMNENQQPQLVQSSSSPNVDNSSLDHPNSHPTVNHVIHEENGNDDEGRYAHDEIHLNNHHNHSNPLTAGSKVCGAAFNTMPIYDPQGSLVGLQASTDRNLLEDFDNEGRNEPLGYSTYLESGFHHHHLHNQYNSALQQNANVVPGEYNLPYGAYAFKSQNRHLFTPLPCQQQQQQQYHQPNYSFLHNYQQAQYQQPQSHQQAHYVHQYQPQAAKTLLVRSASGIIGIDQNNHNNPDAFRPLSNETFDKCPIVCSLFVILCCPITIWCSLPALVYSLCAYSDYRASDIIQYRRKSDISRHLVFTACLVGLLLCIIWAILTFFYYEFMLSVFNDIIRVISQRIRSDTSCYGIFEMAYREVLHSSSEDESSSNDDICWKRRKSDIRASPMKEDFSVNIPKKPYRKNRNCVWVNVINEYKLDDALSVAHVHEKCDSSRGVESYLVNTDTDDERKTIEVCTQPELSTRILKKPDLSIKQRLGPLLWDQEVSRSHIDVTFDSPPDLVAETITNLLKEPNEDLIKRTVDILGVQRALEFYYLTEDIENNGGLYLMDGSRRRSPGGVYLNLIKHSYSVKKEEKKLIFLIDRQMKDKLKRARRNSRRVRKYEESDIVCELPSNPAKSVESDCPSPLDIHSSQEPVILEGEISQPASPVITMDTTCASPCEKSPEDNESMEEGELPPSDDDI</sequence>
<comment type="similarity">
    <text evidence="3">Belongs to the PHAX family.</text>
</comment>
<dbReference type="Pfam" id="PF10258">
    <property type="entry name" value="PHAX_RNA-bd"/>
    <property type="match status" value="1"/>
</dbReference>
<feature type="transmembrane region" description="Helical" evidence="12">
    <location>
        <begin position="262"/>
        <end position="286"/>
    </location>
</feature>
<comment type="subcellular location">
    <subcellularLocation>
        <location evidence="2">Cytoplasm</location>
    </subcellularLocation>
    <subcellularLocation>
        <location evidence="1">Nucleus</location>
    </subcellularLocation>
</comment>
<dbReference type="GO" id="GO:0003723">
    <property type="term" value="F:RNA binding"/>
    <property type="evidence" value="ECO:0007669"/>
    <property type="project" value="UniProtKB-KW"/>
</dbReference>
<feature type="region of interest" description="Disordered" evidence="11">
    <location>
        <begin position="1"/>
        <end position="56"/>
    </location>
</feature>
<dbReference type="GO" id="GO:0015031">
    <property type="term" value="P:protein transport"/>
    <property type="evidence" value="ECO:0007669"/>
    <property type="project" value="UniProtKB-KW"/>
</dbReference>
<keyword evidence="12" id="KW-1133">Transmembrane helix</keyword>
<evidence type="ECO:0000256" key="10">
    <source>
        <dbReference type="ARBA" id="ARBA00030834"/>
    </source>
</evidence>
<dbReference type="GO" id="GO:0006408">
    <property type="term" value="P:snRNA export from nucleus"/>
    <property type="evidence" value="ECO:0007669"/>
    <property type="project" value="InterPro"/>
</dbReference>
<protein>
    <recommendedName>
        <fullName evidence="4">Phosphorylated adapter RNA export protein</fullName>
    </recommendedName>
    <alternativeName>
        <fullName evidence="10">RNA U small nuclear RNA export adapter protein</fullName>
    </alternativeName>
</protein>
<dbReference type="Gene3D" id="1.10.10.1440">
    <property type="entry name" value="PHAX RNA-binding domain"/>
    <property type="match status" value="1"/>
</dbReference>
<dbReference type="Proteomes" id="UP000050790">
    <property type="component" value="Unassembled WGS sequence"/>
</dbReference>
<evidence type="ECO:0000313" key="14">
    <source>
        <dbReference type="Proteomes" id="UP000050790"/>
    </source>
</evidence>
<name>A0AA85ABY0_9TREM</name>
<feature type="region of interest" description="Disordered" evidence="11">
    <location>
        <begin position="647"/>
        <end position="689"/>
    </location>
</feature>
<dbReference type="InterPro" id="IPR019385">
    <property type="entry name" value="PHAX_RNA-binding_domain"/>
</dbReference>
<dbReference type="WBParaSite" id="SMRG1_75960.1">
    <property type="protein sequence ID" value="SMRG1_75960.1"/>
    <property type="gene ID" value="SMRG1_75960"/>
</dbReference>
<feature type="compositionally biased region" description="Low complexity" evidence="11">
    <location>
        <begin position="12"/>
        <end position="29"/>
    </location>
</feature>
<dbReference type="InterPro" id="IPR039047">
    <property type="entry name" value="PHAX"/>
</dbReference>
<evidence type="ECO:0000256" key="6">
    <source>
        <dbReference type="ARBA" id="ARBA00022490"/>
    </source>
</evidence>
<feature type="domain" description="Phosphorylated adapter RNA export protein RNA-binding" evidence="13">
    <location>
        <begin position="508"/>
        <end position="590"/>
    </location>
</feature>
<proteinExistence type="inferred from homology"/>
<evidence type="ECO:0000256" key="2">
    <source>
        <dbReference type="ARBA" id="ARBA00004496"/>
    </source>
</evidence>
<keyword evidence="9" id="KW-0539">Nucleus</keyword>
<evidence type="ECO:0000256" key="4">
    <source>
        <dbReference type="ARBA" id="ARBA00016856"/>
    </source>
</evidence>
<dbReference type="InterPro" id="IPR038092">
    <property type="entry name" value="PHAX_RNA-binding_sf"/>
</dbReference>
<keyword evidence="5" id="KW-0813">Transport</keyword>
<accession>A0AA85ABY0</accession>
<keyword evidence="6" id="KW-0963">Cytoplasm</keyword>
<evidence type="ECO:0000256" key="1">
    <source>
        <dbReference type="ARBA" id="ARBA00004123"/>
    </source>
</evidence>
<evidence type="ECO:0000256" key="12">
    <source>
        <dbReference type="SAM" id="Phobius"/>
    </source>
</evidence>
<dbReference type="PANTHER" id="PTHR13135">
    <property type="entry name" value="CYTOSOLIC RESINIFERATOXIN BINDING PROTEIN RBP-26"/>
    <property type="match status" value="1"/>
</dbReference>
<evidence type="ECO:0000313" key="15">
    <source>
        <dbReference type="WBParaSite" id="SMRG1_75960.1"/>
    </source>
</evidence>